<evidence type="ECO:0008006" key="4">
    <source>
        <dbReference type="Google" id="ProtNLM"/>
    </source>
</evidence>
<proteinExistence type="predicted"/>
<dbReference type="Proteomes" id="UP000824250">
    <property type="component" value="Unassembled WGS sequence"/>
</dbReference>
<reference evidence="2" key="2">
    <citation type="journal article" date="2021" name="PeerJ">
        <title>Extensive microbial diversity within the chicken gut microbiome revealed by metagenomics and culture.</title>
        <authorList>
            <person name="Gilroy R."/>
            <person name="Ravi A."/>
            <person name="Getino M."/>
            <person name="Pursley I."/>
            <person name="Horton D.L."/>
            <person name="Alikhan N.F."/>
            <person name="Baker D."/>
            <person name="Gharbi K."/>
            <person name="Hall N."/>
            <person name="Watson M."/>
            <person name="Adriaenssens E.M."/>
            <person name="Foster-Nyarko E."/>
            <person name="Jarju S."/>
            <person name="Secka A."/>
            <person name="Antonio M."/>
            <person name="Oren A."/>
            <person name="Chaudhuri R.R."/>
            <person name="La Ragione R."/>
            <person name="Hildebrand F."/>
            <person name="Pallen M.J."/>
        </authorList>
    </citation>
    <scope>NUCLEOTIDE SEQUENCE</scope>
    <source>
        <strain evidence="2">CHK180-2868</strain>
    </source>
</reference>
<name>A0A9D1A5X8_9FIRM</name>
<gene>
    <name evidence="2" type="ORF">IAB28_10235</name>
</gene>
<keyword evidence="1" id="KW-0812">Transmembrane</keyword>
<keyword evidence="1" id="KW-0472">Membrane</keyword>
<reference evidence="2" key="1">
    <citation type="submission" date="2020-10" db="EMBL/GenBank/DDBJ databases">
        <authorList>
            <person name="Gilroy R."/>
        </authorList>
    </citation>
    <scope>NUCLEOTIDE SEQUENCE</scope>
    <source>
        <strain evidence="2">CHK180-2868</strain>
    </source>
</reference>
<protein>
    <recommendedName>
        <fullName evidence="4">Prepilin type IV endopeptidase peptidase domain-containing protein</fullName>
    </recommendedName>
</protein>
<feature type="transmembrane region" description="Helical" evidence="1">
    <location>
        <begin position="29"/>
        <end position="50"/>
    </location>
</feature>
<comment type="caution">
    <text evidence="2">The sequence shown here is derived from an EMBL/GenBank/DDBJ whole genome shotgun (WGS) entry which is preliminary data.</text>
</comment>
<evidence type="ECO:0000256" key="1">
    <source>
        <dbReference type="SAM" id="Phobius"/>
    </source>
</evidence>
<dbReference type="AlphaFoldDB" id="A0A9D1A5X8"/>
<keyword evidence="1" id="KW-1133">Transmembrane helix</keyword>
<feature type="transmembrane region" description="Helical" evidence="1">
    <location>
        <begin position="62"/>
        <end position="90"/>
    </location>
</feature>
<organism evidence="2 3">
    <name type="scientific">Candidatus Copromonas faecavium</name>
    <name type="common">nom. illeg.</name>
    <dbReference type="NCBI Taxonomy" id="2840740"/>
    <lineage>
        <taxon>Bacteria</taxon>
        <taxon>Bacillati</taxon>
        <taxon>Bacillota</taxon>
        <taxon>Clostridia</taxon>
        <taxon>Lachnospirales</taxon>
        <taxon>Lachnospiraceae</taxon>
        <taxon>Candidatus Copromonas (nom. illeg.)</taxon>
    </lineage>
</organism>
<evidence type="ECO:0000313" key="3">
    <source>
        <dbReference type="Proteomes" id="UP000824250"/>
    </source>
</evidence>
<sequence length="148" mass="16409">MVWGVILCLFGAAGTAALAGTAGIRLLGYAGRVFGTCVILYPFFLCRMLGAGDIKLMAVMMGILGIWNGLTALFLGLFCALTAVFLKMIWKGKFREWGYRSFLDFSSSLKRGGTKEIPVPEKQRKPIRIKLGIWLFIGYLLYEIQTLV</sequence>
<dbReference type="EMBL" id="DVGC01000058">
    <property type="protein sequence ID" value="HIR06324.1"/>
    <property type="molecule type" value="Genomic_DNA"/>
</dbReference>
<evidence type="ECO:0000313" key="2">
    <source>
        <dbReference type="EMBL" id="HIR06324.1"/>
    </source>
</evidence>
<accession>A0A9D1A5X8</accession>